<reference evidence="1 2" key="1">
    <citation type="journal article" date="2019" name="Nat. Ecol. Evol.">
        <title>Megaphylogeny resolves global patterns of mushroom evolution.</title>
        <authorList>
            <person name="Varga T."/>
            <person name="Krizsan K."/>
            <person name="Foldi C."/>
            <person name="Dima B."/>
            <person name="Sanchez-Garcia M."/>
            <person name="Sanchez-Ramirez S."/>
            <person name="Szollosi G.J."/>
            <person name="Szarkandi J.G."/>
            <person name="Papp V."/>
            <person name="Albert L."/>
            <person name="Andreopoulos W."/>
            <person name="Angelini C."/>
            <person name="Antonin V."/>
            <person name="Barry K.W."/>
            <person name="Bougher N.L."/>
            <person name="Buchanan P."/>
            <person name="Buyck B."/>
            <person name="Bense V."/>
            <person name="Catcheside P."/>
            <person name="Chovatia M."/>
            <person name="Cooper J."/>
            <person name="Damon W."/>
            <person name="Desjardin D."/>
            <person name="Finy P."/>
            <person name="Geml J."/>
            <person name="Haridas S."/>
            <person name="Hughes K."/>
            <person name="Justo A."/>
            <person name="Karasinski D."/>
            <person name="Kautmanova I."/>
            <person name="Kiss B."/>
            <person name="Kocsube S."/>
            <person name="Kotiranta H."/>
            <person name="LaButti K.M."/>
            <person name="Lechner B.E."/>
            <person name="Liimatainen K."/>
            <person name="Lipzen A."/>
            <person name="Lukacs Z."/>
            <person name="Mihaltcheva S."/>
            <person name="Morgado L.N."/>
            <person name="Niskanen T."/>
            <person name="Noordeloos M.E."/>
            <person name="Ohm R.A."/>
            <person name="Ortiz-Santana B."/>
            <person name="Ovrebo C."/>
            <person name="Racz N."/>
            <person name="Riley R."/>
            <person name="Savchenko A."/>
            <person name="Shiryaev A."/>
            <person name="Soop K."/>
            <person name="Spirin V."/>
            <person name="Szebenyi C."/>
            <person name="Tomsovsky M."/>
            <person name="Tulloss R.E."/>
            <person name="Uehling J."/>
            <person name="Grigoriev I.V."/>
            <person name="Vagvolgyi C."/>
            <person name="Papp T."/>
            <person name="Martin F.M."/>
            <person name="Miettinen O."/>
            <person name="Hibbett D.S."/>
            <person name="Nagy L.G."/>
        </authorList>
    </citation>
    <scope>NUCLEOTIDE SEQUENCE [LARGE SCALE GENOMIC DNA]</scope>
    <source>
        <strain evidence="1 2">NL-1719</strain>
    </source>
</reference>
<evidence type="ECO:0000313" key="2">
    <source>
        <dbReference type="Proteomes" id="UP000308600"/>
    </source>
</evidence>
<sequence length="386" mass="41942">MAKIKWYAVIVGIEIGVFPKWTDVAPLVVGVPGAIFESFPTEDDANAAFDEEDRKGHTKMVRQFTPPTRAPAGSPASSLSRPPMSPIRMTRSSPHPSGSFQIRDRDSIWTASSPHTSVRSPRSLGTQNTRLIHRAYSEQPRAPAVCVVDSDDEDEYEQDVFTSTGRRHPSSSPILSPSTVPTRPRDWGTAFTSVSTKNRVVRSPIARSTPSNIPLKKPTEGVLTPFSSPGRLTPKVVATGGVPQVNVQRSAFTSVTTPRNEPTPSDHFRLLSPLVSPNLRSQAQELSPSSSFRTSPQKSLVLETEAPQSPTGAWQHTCPQCDNTFLVTSQSPTTPDPSLMPLSFDPREPVGKRALKSVNRLTFRFTPTIESKELPTLSAGGGSLLS</sequence>
<accession>A0ACD3BCM6</accession>
<dbReference type="EMBL" id="ML208263">
    <property type="protein sequence ID" value="TFK75406.1"/>
    <property type="molecule type" value="Genomic_DNA"/>
</dbReference>
<gene>
    <name evidence="1" type="ORF">BDN72DRAFT_516572</name>
</gene>
<keyword evidence="2" id="KW-1185">Reference proteome</keyword>
<organism evidence="1 2">
    <name type="scientific">Pluteus cervinus</name>
    <dbReference type="NCBI Taxonomy" id="181527"/>
    <lineage>
        <taxon>Eukaryota</taxon>
        <taxon>Fungi</taxon>
        <taxon>Dikarya</taxon>
        <taxon>Basidiomycota</taxon>
        <taxon>Agaricomycotina</taxon>
        <taxon>Agaricomycetes</taxon>
        <taxon>Agaricomycetidae</taxon>
        <taxon>Agaricales</taxon>
        <taxon>Pluteineae</taxon>
        <taxon>Pluteaceae</taxon>
        <taxon>Pluteus</taxon>
    </lineage>
</organism>
<evidence type="ECO:0000313" key="1">
    <source>
        <dbReference type="EMBL" id="TFK75406.1"/>
    </source>
</evidence>
<name>A0ACD3BCM6_9AGAR</name>
<protein>
    <submittedName>
        <fullName evidence="1">Uncharacterized protein</fullName>
    </submittedName>
</protein>
<proteinExistence type="predicted"/>
<dbReference type="Proteomes" id="UP000308600">
    <property type="component" value="Unassembled WGS sequence"/>
</dbReference>